<dbReference type="PROSITE" id="PS50943">
    <property type="entry name" value="HTH_CROC1"/>
    <property type="match status" value="1"/>
</dbReference>
<dbReference type="CDD" id="cd00093">
    <property type="entry name" value="HTH_XRE"/>
    <property type="match status" value="1"/>
</dbReference>
<dbReference type="InterPro" id="IPR011051">
    <property type="entry name" value="RmlC_Cupin_sf"/>
</dbReference>
<dbReference type="InterPro" id="IPR010982">
    <property type="entry name" value="Lambda_DNA-bd_dom_sf"/>
</dbReference>
<evidence type="ECO:0000256" key="1">
    <source>
        <dbReference type="ARBA" id="ARBA00023125"/>
    </source>
</evidence>
<dbReference type="SUPFAM" id="SSF47413">
    <property type="entry name" value="lambda repressor-like DNA-binding domains"/>
    <property type="match status" value="1"/>
</dbReference>
<feature type="domain" description="HTH cro/C1-type" evidence="2">
    <location>
        <begin position="11"/>
        <end position="65"/>
    </location>
</feature>
<dbReference type="SUPFAM" id="SSF51182">
    <property type="entry name" value="RmlC-like cupins"/>
    <property type="match status" value="1"/>
</dbReference>
<keyword evidence="1" id="KW-0238">DNA-binding</keyword>
<accession>A0ABP9FV32</accession>
<evidence type="ECO:0000313" key="3">
    <source>
        <dbReference type="EMBL" id="GAA4917510.1"/>
    </source>
</evidence>
<sequence length="183" mass="20529">MKELEHLGLRLRAARTGRGWTLESLAKKAGVSASTLSRLEAGKRQANLELLLPLTKALDISIDELLTPVVEDPRVKRDPWEREEATFHPLSPETSHIQTYKIVLRPRPAHDGPLGTHGGHEWLYVLSGRLRLQLDDREIILHRGEAAEFDTRTPHAMSAVGPENTEILSIFNEAGVRFHTEEG</sequence>
<dbReference type="PANTHER" id="PTHR46797:SF1">
    <property type="entry name" value="METHYLPHOSPHONATE SYNTHASE"/>
    <property type="match status" value="1"/>
</dbReference>
<dbReference type="RefSeq" id="WP_345477090.1">
    <property type="nucleotide sequence ID" value="NZ_BAABLW010000006.1"/>
</dbReference>
<dbReference type="Proteomes" id="UP001500368">
    <property type="component" value="Unassembled WGS sequence"/>
</dbReference>
<dbReference type="Pfam" id="PF07883">
    <property type="entry name" value="Cupin_2"/>
    <property type="match status" value="1"/>
</dbReference>
<dbReference type="EMBL" id="BAABLW010000006">
    <property type="protein sequence ID" value="GAA4917510.1"/>
    <property type="molecule type" value="Genomic_DNA"/>
</dbReference>
<dbReference type="Gene3D" id="2.60.120.10">
    <property type="entry name" value="Jelly Rolls"/>
    <property type="match status" value="1"/>
</dbReference>
<keyword evidence="4" id="KW-1185">Reference proteome</keyword>
<dbReference type="InterPro" id="IPR014710">
    <property type="entry name" value="RmlC-like_jellyroll"/>
</dbReference>
<protein>
    <submittedName>
        <fullName evidence="3">XRE family transcriptional regulator</fullName>
    </submittedName>
</protein>
<dbReference type="Pfam" id="PF01381">
    <property type="entry name" value="HTH_3"/>
    <property type="match status" value="1"/>
</dbReference>
<dbReference type="CDD" id="cd02209">
    <property type="entry name" value="cupin_XRE_C"/>
    <property type="match status" value="1"/>
</dbReference>
<proteinExistence type="predicted"/>
<name>A0ABP9FV32_9MICC</name>
<evidence type="ECO:0000259" key="2">
    <source>
        <dbReference type="PROSITE" id="PS50943"/>
    </source>
</evidence>
<reference evidence="4" key="1">
    <citation type="journal article" date="2019" name="Int. J. Syst. Evol. Microbiol.">
        <title>The Global Catalogue of Microorganisms (GCM) 10K type strain sequencing project: providing services to taxonomists for standard genome sequencing and annotation.</title>
        <authorList>
            <consortium name="The Broad Institute Genomics Platform"/>
            <consortium name="The Broad Institute Genome Sequencing Center for Infectious Disease"/>
            <person name="Wu L."/>
            <person name="Ma J."/>
        </authorList>
    </citation>
    <scope>NUCLEOTIDE SEQUENCE [LARGE SCALE GENOMIC DNA]</scope>
    <source>
        <strain evidence="4">JCM 19129</strain>
    </source>
</reference>
<dbReference type="InterPro" id="IPR001387">
    <property type="entry name" value="Cro/C1-type_HTH"/>
</dbReference>
<dbReference type="InterPro" id="IPR013096">
    <property type="entry name" value="Cupin_2"/>
</dbReference>
<organism evidence="3 4">
    <name type="scientific">Nesterenkonia rhizosphaerae</name>
    <dbReference type="NCBI Taxonomy" id="1348272"/>
    <lineage>
        <taxon>Bacteria</taxon>
        <taxon>Bacillati</taxon>
        <taxon>Actinomycetota</taxon>
        <taxon>Actinomycetes</taxon>
        <taxon>Micrococcales</taxon>
        <taxon>Micrococcaceae</taxon>
        <taxon>Nesterenkonia</taxon>
    </lineage>
</organism>
<dbReference type="InterPro" id="IPR050807">
    <property type="entry name" value="TransReg_Diox_bact_type"/>
</dbReference>
<gene>
    <name evidence="3" type="ORF">GCM10025790_11240</name>
</gene>
<evidence type="ECO:0000313" key="4">
    <source>
        <dbReference type="Proteomes" id="UP001500368"/>
    </source>
</evidence>
<dbReference type="PANTHER" id="PTHR46797">
    <property type="entry name" value="HTH-TYPE TRANSCRIPTIONAL REGULATOR"/>
    <property type="match status" value="1"/>
</dbReference>
<dbReference type="Gene3D" id="1.10.260.40">
    <property type="entry name" value="lambda repressor-like DNA-binding domains"/>
    <property type="match status" value="1"/>
</dbReference>
<comment type="caution">
    <text evidence="3">The sequence shown here is derived from an EMBL/GenBank/DDBJ whole genome shotgun (WGS) entry which is preliminary data.</text>
</comment>
<dbReference type="SMART" id="SM00530">
    <property type="entry name" value="HTH_XRE"/>
    <property type="match status" value="1"/>
</dbReference>